<dbReference type="InterPro" id="IPR023415">
    <property type="entry name" value="LDLR_class-A_CS"/>
</dbReference>
<keyword evidence="3" id="KW-0813">Transport</keyword>
<keyword evidence="8" id="KW-0406">Ion transport</keyword>
<dbReference type="InterPro" id="IPR001759">
    <property type="entry name" value="PTX_dom"/>
</dbReference>
<evidence type="ECO:0000259" key="15">
    <source>
        <dbReference type="PROSITE" id="PS50041"/>
    </source>
</evidence>
<dbReference type="InterPro" id="IPR036055">
    <property type="entry name" value="LDL_receptor-like_sf"/>
</dbReference>
<dbReference type="Gene3D" id="2.70.170.10">
    <property type="entry name" value="Neurotransmitter-gated ion-channel ligand-binding domain"/>
    <property type="match status" value="1"/>
</dbReference>
<feature type="transmembrane region" description="Helical" evidence="14">
    <location>
        <begin position="595"/>
        <end position="618"/>
    </location>
</feature>
<evidence type="ECO:0000256" key="6">
    <source>
        <dbReference type="ARBA" id="ARBA00022729"/>
    </source>
</evidence>
<dbReference type="InterPro" id="IPR038050">
    <property type="entry name" value="Neuro_actylchol_rec"/>
</dbReference>
<dbReference type="Gene3D" id="4.10.400.10">
    <property type="entry name" value="Low-density Lipoprotein Receptor"/>
    <property type="match status" value="1"/>
</dbReference>
<dbReference type="CDD" id="cd00112">
    <property type="entry name" value="LDLa"/>
    <property type="match status" value="1"/>
</dbReference>
<keyword evidence="11" id="KW-0407">Ion channel</keyword>
<evidence type="ECO:0000256" key="3">
    <source>
        <dbReference type="ARBA" id="ARBA00022448"/>
    </source>
</evidence>
<dbReference type="Gene3D" id="2.60.120.200">
    <property type="match status" value="1"/>
</dbReference>
<dbReference type="InterPro" id="IPR016187">
    <property type="entry name" value="CTDL_fold"/>
</dbReference>
<comment type="caution">
    <text evidence="18">The sequence shown here is derived from an EMBL/GenBank/DDBJ whole genome shotgun (WGS) entry which is preliminary data.</text>
</comment>
<evidence type="ECO:0000256" key="9">
    <source>
        <dbReference type="ARBA" id="ARBA00023136"/>
    </source>
</evidence>
<evidence type="ECO:0000256" key="2">
    <source>
        <dbReference type="ARBA" id="ARBA00004236"/>
    </source>
</evidence>
<evidence type="ECO:0000256" key="11">
    <source>
        <dbReference type="ARBA" id="ARBA00023303"/>
    </source>
</evidence>
<dbReference type="SMART" id="SM00192">
    <property type="entry name" value="LDLa"/>
    <property type="match status" value="1"/>
</dbReference>
<gene>
    <name evidence="17" type="ORF">SK128_006764</name>
    <name evidence="18" type="ORF">SK128_020363</name>
</gene>
<dbReference type="SUPFAM" id="SSF90112">
    <property type="entry name" value="Neurotransmitter-gated ion-channel transmembrane pore"/>
    <property type="match status" value="1"/>
</dbReference>
<reference evidence="18 19" key="1">
    <citation type="submission" date="2023-11" db="EMBL/GenBank/DDBJ databases">
        <title>Halocaridina rubra genome assembly.</title>
        <authorList>
            <person name="Smith C."/>
        </authorList>
    </citation>
    <scope>NUCLEOTIDE SEQUENCE [LARGE SCALE GENOMIC DNA]</scope>
    <source>
        <strain evidence="18">EP-1</strain>
        <tissue evidence="18">Whole</tissue>
    </source>
</reference>
<dbReference type="SUPFAM" id="SSF63712">
    <property type="entry name" value="Nicotinic receptor ligand binding domain-like"/>
    <property type="match status" value="1"/>
</dbReference>
<keyword evidence="6" id="KW-0732">Signal</keyword>
<dbReference type="InterPro" id="IPR001304">
    <property type="entry name" value="C-type_lectin-like"/>
</dbReference>
<evidence type="ECO:0000259" key="16">
    <source>
        <dbReference type="PROSITE" id="PS51828"/>
    </source>
</evidence>
<protein>
    <submittedName>
        <fullName evidence="18">Uncharacterized protein</fullName>
    </submittedName>
</protein>
<evidence type="ECO:0000256" key="13">
    <source>
        <dbReference type="PROSITE-ProRule" id="PRU01172"/>
    </source>
</evidence>
<keyword evidence="5 14" id="KW-0812">Transmembrane</keyword>
<dbReference type="GO" id="GO:0004888">
    <property type="term" value="F:transmembrane signaling receptor activity"/>
    <property type="evidence" value="ECO:0007669"/>
    <property type="project" value="InterPro"/>
</dbReference>
<dbReference type="Pfam" id="PF02931">
    <property type="entry name" value="Neur_chan_LBD"/>
    <property type="match status" value="1"/>
</dbReference>
<dbReference type="Proteomes" id="UP001381693">
    <property type="component" value="Unassembled WGS sequence"/>
</dbReference>
<dbReference type="PRINTS" id="PR00253">
    <property type="entry name" value="GABAARECEPTR"/>
</dbReference>
<feature type="domain" description="C-type lectin" evidence="15">
    <location>
        <begin position="129"/>
        <end position="245"/>
    </location>
</feature>
<keyword evidence="4" id="KW-1003">Cell membrane</keyword>
<dbReference type="InterPro" id="IPR006201">
    <property type="entry name" value="Neur_channel"/>
</dbReference>
<evidence type="ECO:0000256" key="8">
    <source>
        <dbReference type="ARBA" id="ARBA00023065"/>
    </source>
</evidence>
<keyword evidence="9 14" id="KW-0472">Membrane</keyword>
<accession>A0AAN8XE12</accession>
<dbReference type="InterPro" id="IPR006028">
    <property type="entry name" value="GABAA/Glycine_rcpt"/>
</dbReference>
<dbReference type="GO" id="GO:0005230">
    <property type="term" value="F:extracellular ligand-gated monoatomic ion channel activity"/>
    <property type="evidence" value="ECO:0007669"/>
    <property type="project" value="InterPro"/>
</dbReference>
<feature type="transmembrane region" description="Helical" evidence="14">
    <location>
        <begin position="717"/>
        <end position="736"/>
    </location>
</feature>
<dbReference type="PROSITE" id="PS50041">
    <property type="entry name" value="C_TYPE_LECTIN_2"/>
    <property type="match status" value="1"/>
</dbReference>
<dbReference type="GO" id="GO:0005886">
    <property type="term" value="C:plasma membrane"/>
    <property type="evidence" value="ECO:0007669"/>
    <property type="project" value="UniProtKB-SubCell"/>
</dbReference>
<dbReference type="GO" id="GO:0005254">
    <property type="term" value="F:chloride channel activity"/>
    <property type="evidence" value="ECO:0007669"/>
    <property type="project" value="UniProtKB-ARBA"/>
</dbReference>
<dbReference type="Gene3D" id="3.10.100.10">
    <property type="entry name" value="Mannose-Binding Protein A, subunit A"/>
    <property type="match status" value="1"/>
</dbReference>
<feature type="disulfide bond" evidence="12">
    <location>
        <begin position="349"/>
        <end position="367"/>
    </location>
</feature>
<dbReference type="GO" id="GO:0099095">
    <property type="term" value="F:ligand-gated monoatomic anion channel activity"/>
    <property type="evidence" value="ECO:0007669"/>
    <property type="project" value="UniProtKB-ARBA"/>
</dbReference>
<dbReference type="InterPro" id="IPR016186">
    <property type="entry name" value="C-type_lectin-like/link_sf"/>
</dbReference>
<dbReference type="InterPro" id="IPR036719">
    <property type="entry name" value="Neuro-gated_channel_TM_sf"/>
</dbReference>
<dbReference type="InterPro" id="IPR013320">
    <property type="entry name" value="ConA-like_dom_sf"/>
</dbReference>
<evidence type="ECO:0000256" key="7">
    <source>
        <dbReference type="ARBA" id="ARBA00022989"/>
    </source>
</evidence>
<evidence type="ECO:0000256" key="10">
    <source>
        <dbReference type="ARBA" id="ARBA00023157"/>
    </source>
</evidence>
<dbReference type="InterPro" id="IPR036734">
    <property type="entry name" value="Neur_chan_lig-bd_sf"/>
</dbReference>
<feature type="domain" description="Pentraxin (PTX)" evidence="16">
    <location>
        <begin position="1"/>
        <end position="117"/>
    </location>
</feature>
<dbReference type="PROSITE" id="PS50068">
    <property type="entry name" value="LDLRA_2"/>
    <property type="match status" value="1"/>
</dbReference>
<organism evidence="18 19">
    <name type="scientific">Halocaridina rubra</name>
    <name type="common">Hawaiian red shrimp</name>
    <dbReference type="NCBI Taxonomy" id="373956"/>
    <lineage>
        <taxon>Eukaryota</taxon>
        <taxon>Metazoa</taxon>
        <taxon>Ecdysozoa</taxon>
        <taxon>Arthropoda</taxon>
        <taxon>Crustacea</taxon>
        <taxon>Multicrustacea</taxon>
        <taxon>Malacostraca</taxon>
        <taxon>Eumalacostraca</taxon>
        <taxon>Eucarida</taxon>
        <taxon>Decapoda</taxon>
        <taxon>Pleocyemata</taxon>
        <taxon>Caridea</taxon>
        <taxon>Atyoidea</taxon>
        <taxon>Atyidae</taxon>
        <taxon>Halocaridina</taxon>
    </lineage>
</organism>
<dbReference type="PROSITE" id="PS00236">
    <property type="entry name" value="NEUROTR_ION_CHANNEL"/>
    <property type="match status" value="1"/>
</dbReference>
<feature type="disulfide bond" evidence="12">
    <location>
        <begin position="342"/>
        <end position="354"/>
    </location>
</feature>
<dbReference type="EMBL" id="JAXCGZ010004547">
    <property type="protein sequence ID" value="KAK7081677.1"/>
    <property type="molecule type" value="Genomic_DNA"/>
</dbReference>
<dbReference type="SUPFAM" id="SSF56436">
    <property type="entry name" value="C-type lectin-like"/>
    <property type="match status" value="1"/>
</dbReference>
<dbReference type="CDD" id="cd00037">
    <property type="entry name" value="CLECT"/>
    <property type="match status" value="1"/>
</dbReference>
<dbReference type="EMBL" id="JAXCGZ010013593">
    <property type="protein sequence ID" value="KAK7072231.1"/>
    <property type="molecule type" value="Genomic_DNA"/>
</dbReference>
<proteinExistence type="predicted"/>
<evidence type="ECO:0000313" key="19">
    <source>
        <dbReference type="Proteomes" id="UP001381693"/>
    </source>
</evidence>
<sequence length="737" mass="84027">MNLTAKEYNLVLNSHVQTGKFDISEGNSLEILGNGNLLLGQEQDSFDGGFSVEQTYEGKLANFFIFAEALDQSHLIQFTKCKLEVPVEPIVSFKMIDRDWEIYDNVRVFEVETQEICGIPPKTQISFPERRTLEESKRFCRMLKGKIAAPENEEENAALVKAVSHSMMQCTVGWGVFLWLGFIAESEGDVHRFVNIYTNDTVNFTSFREGFSKPQSTYRCVYMDSFHIGKWGVYPCDFKTCLSCSFYQPPELRLRGLCKDSLIDNKYYIQGSRNGKILLNGLSNSLIFWDSNTWKIENVLHATVKGTMKQIAADSYPFGLHVWNITGDQCPSTTTELLLTACRANQYTCNDGTCIRKMQRCDMEVNCPDKSDEKSCSSAVVPGDYIKEAPPARLGTDAASVNINLVIMSMQPINTLSMQIFFDINVTLMWKDTRFDMLSLNMAETLNVIQNGKSIWQPEFLFEDYTGSQADTIKRWESFVAVLQSGPLADDITRVKEDEVYPGTKNSLKLTQTYHVEVSCQMRFAAYPFDVQLCLFNIRMQYFTKDLVIFNTSSFDVEYTGARTLREYEVVSITLSQDDANGYSRLTVVIRFDSLWGFHIISTYLPTFLMVVIAYSTLYFDLKDFNDRIMVSLTALLVLATLFTQISVTTPRTSYLKLLDVWFVGSIFFNFAIVILLVVINYFLMNENQDLPADTLKKKFHQSLPLRSSKLNRMSQVFIPVILLTLVVAYTIVTAFL</sequence>
<dbReference type="InterPro" id="IPR006202">
    <property type="entry name" value="Neur_chan_lig-bd"/>
</dbReference>
<name>A0AAN8XE12_HALRR</name>
<dbReference type="Pfam" id="PF00059">
    <property type="entry name" value="Lectin_C"/>
    <property type="match status" value="1"/>
</dbReference>
<dbReference type="Pfam" id="PF02932">
    <property type="entry name" value="Neur_chan_memb"/>
    <property type="match status" value="1"/>
</dbReference>
<dbReference type="InterPro" id="IPR002172">
    <property type="entry name" value="LDrepeatLR_classA_rpt"/>
</dbReference>
<evidence type="ECO:0000313" key="18">
    <source>
        <dbReference type="EMBL" id="KAK7081677.1"/>
    </source>
</evidence>
<comment type="caution">
    <text evidence="13">Lacks conserved residue(s) required for the propagation of feature annotation.</text>
</comment>
<dbReference type="InterPro" id="IPR018000">
    <property type="entry name" value="Neurotransmitter_ion_chnl_CS"/>
</dbReference>
<dbReference type="PROSITE" id="PS01209">
    <property type="entry name" value="LDLRA_1"/>
    <property type="match status" value="1"/>
</dbReference>
<dbReference type="AlphaFoldDB" id="A0AAN8XE12"/>
<evidence type="ECO:0000256" key="5">
    <source>
        <dbReference type="ARBA" id="ARBA00022692"/>
    </source>
</evidence>
<dbReference type="Gene3D" id="1.20.58.390">
    <property type="entry name" value="Neurotransmitter-gated ion-channel transmembrane domain"/>
    <property type="match status" value="1"/>
</dbReference>
<feature type="transmembrane region" description="Helical" evidence="14">
    <location>
        <begin position="661"/>
        <end position="684"/>
    </location>
</feature>
<evidence type="ECO:0000256" key="12">
    <source>
        <dbReference type="PROSITE-ProRule" id="PRU00124"/>
    </source>
</evidence>
<feature type="transmembrane region" description="Helical" evidence="14">
    <location>
        <begin position="630"/>
        <end position="649"/>
    </location>
</feature>
<dbReference type="Pfam" id="PF00057">
    <property type="entry name" value="Ldl_recept_a"/>
    <property type="match status" value="1"/>
</dbReference>
<dbReference type="SUPFAM" id="SSF49899">
    <property type="entry name" value="Concanavalin A-like lectins/glucanases"/>
    <property type="match status" value="1"/>
</dbReference>
<dbReference type="SUPFAM" id="SSF57424">
    <property type="entry name" value="LDL receptor-like module"/>
    <property type="match status" value="1"/>
</dbReference>
<dbReference type="Pfam" id="PF00354">
    <property type="entry name" value="Pentaxin"/>
    <property type="match status" value="1"/>
</dbReference>
<keyword evidence="19" id="KW-1185">Reference proteome</keyword>
<evidence type="ECO:0000313" key="17">
    <source>
        <dbReference type="EMBL" id="KAK7072231.1"/>
    </source>
</evidence>
<keyword evidence="10 12" id="KW-1015">Disulfide bond</keyword>
<evidence type="ECO:0000256" key="14">
    <source>
        <dbReference type="SAM" id="Phobius"/>
    </source>
</evidence>
<dbReference type="PROSITE" id="PS51828">
    <property type="entry name" value="PTX_2"/>
    <property type="match status" value="1"/>
</dbReference>
<dbReference type="PANTHER" id="PTHR18945">
    <property type="entry name" value="NEUROTRANSMITTER GATED ION CHANNEL"/>
    <property type="match status" value="1"/>
</dbReference>
<feature type="disulfide bond" evidence="12">
    <location>
        <begin position="361"/>
        <end position="376"/>
    </location>
</feature>
<evidence type="ECO:0000256" key="1">
    <source>
        <dbReference type="ARBA" id="ARBA00004141"/>
    </source>
</evidence>
<evidence type="ECO:0000256" key="4">
    <source>
        <dbReference type="ARBA" id="ARBA00022475"/>
    </source>
</evidence>
<dbReference type="InterPro" id="IPR006029">
    <property type="entry name" value="Neurotrans-gated_channel_TM"/>
</dbReference>
<keyword evidence="7 14" id="KW-1133">Transmembrane helix</keyword>
<comment type="subcellular location">
    <subcellularLocation>
        <location evidence="2">Cell membrane</location>
    </subcellularLocation>
    <subcellularLocation>
        <location evidence="1">Membrane</location>
        <topology evidence="1">Multi-pass membrane protein</topology>
    </subcellularLocation>
</comment>